<reference evidence="2" key="2">
    <citation type="submission" date="2020-09" db="EMBL/GenBank/DDBJ databases">
        <authorList>
            <person name="Sun Q."/>
            <person name="Zhou Y."/>
        </authorList>
    </citation>
    <scope>NUCLEOTIDE SEQUENCE</scope>
    <source>
        <strain evidence="2">CGMCC 1.15519</strain>
    </source>
</reference>
<keyword evidence="3" id="KW-1185">Reference proteome</keyword>
<feature type="region of interest" description="Disordered" evidence="1">
    <location>
        <begin position="177"/>
        <end position="198"/>
    </location>
</feature>
<organism evidence="2 3">
    <name type="scientific">Sandarakinorhabdus glacialis</name>
    <dbReference type="NCBI Taxonomy" id="1614636"/>
    <lineage>
        <taxon>Bacteria</taxon>
        <taxon>Pseudomonadati</taxon>
        <taxon>Pseudomonadota</taxon>
        <taxon>Alphaproteobacteria</taxon>
        <taxon>Sphingomonadales</taxon>
        <taxon>Sphingosinicellaceae</taxon>
        <taxon>Sandarakinorhabdus</taxon>
    </lineage>
</organism>
<evidence type="ECO:0000313" key="3">
    <source>
        <dbReference type="Proteomes" id="UP000635071"/>
    </source>
</evidence>
<feature type="region of interest" description="Disordered" evidence="1">
    <location>
        <begin position="136"/>
        <end position="156"/>
    </location>
</feature>
<evidence type="ECO:0000256" key="1">
    <source>
        <dbReference type="SAM" id="MobiDB-lite"/>
    </source>
</evidence>
<protein>
    <submittedName>
        <fullName evidence="2">Uncharacterized protein</fullName>
    </submittedName>
</protein>
<gene>
    <name evidence="2" type="ORF">GCM10011529_03620</name>
</gene>
<dbReference type="RefSeq" id="WP_188761192.1">
    <property type="nucleotide sequence ID" value="NZ_BMJM01000001.1"/>
</dbReference>
<reference evidence="2" key="1">
    <citation type="journal article" date="2014" name="Int. J. Syst. Evol. Microbiol.">
        <title>Complete genome sequence of Corynebacterium casei LMG S-19264T (=DSM 44701T), isolated from a smear-ripened cheese.</title>
        <authorList>
            <consortium name="US DOE Joint Genome Institute (JGI-PGF)"/>
            <person name="Walter F."/>
            <person name="Albersmeier A."/>
            <person name="Kalinowski J."/>
            <person name="Ruckert C."/>
        </authorList>
    </citation>
    <scope>NUCLEOTIDE SEQUENCE</scope>
    <source>
        <strain evidence="2">CGMCC 1.15519</strain>
    </source>
</reference>
<sequence>MADLLPAIEIPWQLASTTQPLVAGEPDETTISLFTFRPDDAAMTGAFPGHDVVFLKVAASISPAKFPPGPGPIAASVLGEGIPCYHVQLDIKIRRETGELGTIHPYFHAAAPLRREMVQSGLIGAEDFSGAAESQFIGKSGSQMHESSRSNATTNSASAGGSLFGIGVSASTTTTSVAGSRDVTQVSDVTNRDASQERRELVSHTTSVENVLTLLNTRYVGTPYLRFSLSPRPLQQLSIDSSDPSLWFGQLLQRRSSGIEGCQEFTMIVVVPKGEDFCVTARLRRVCLLDDPPAEPDFNQPFNVGPALWRVLDYIDRTIPVGTPAEELDVDVTGTLPPQSFPRPVVETWVIVPAGMMIADIISTAALAQVSRKSVNYKTFKELWLETQRSDYERDVQRSPLERGVLVGETRQLDTCFAFAAGNTLTVTQSAATVAPLRPIRIGPRDLGILATDVVASSARSTTKSRALASVVRSNALERKLAVLLDNPPEKEAPKPGKFNDPRLVGLLLDRWAKLPAGDPRNLDVSAAAAAFGLSGELQGRLKQARVTNLASLAQALKAAPVLERYNAQLAARPRDPSGAAPVEPVFVPIGSKEAAEIERVIGEKLLGAADIG</sequence>
<dbReference type="EMBL" id="BMJM01000001">
    <property type="protein sequence ID" value="GGE00636.1"/>
    <property type="molecule type" value="Genomic_DNA"/>
</dbReference>
<comment type="caution">
    <text evidence="2">The sequence shown here is derived from an EMBL/GenBank/DDBJ whole genome shotgun (WGS) entry which is preliminary data.</text>
</comment>
<dbReference type="Proteomes" id="UP000635071">
    <property type="component" value="Unassembled WGS sequence"/>
</dbReference>
<dbReference type="AlphaFoldDB" id="A0A917E3Y3"/>
<accession>A0A917E3Y3</accession>
<name>A0A917E3Y3_9SPHN</name>
<proteinExistence type="predicted"/>
<evidence type="ECO:0000313" key="2">
    <source>
        <dbReference type="EMBL" id="GGE00636.1"/>
    </source>
</evidence>